<proteinExistence type="predicted"/>
<evidence type="ECO:0000313" key="1">
    <source>
        <dbReference type="EMBL" id="KUO18739.1"/>
    </source>
</evidence>
<dbReference type="Proteomes" id="UP000053260">
    <property type="component" value="Unassembled WGS sequence"/>
</dbReference>
<dbReference type="STRING" id="909626.AQJ91_22945"/>
<accession>A0A117S0C5</accession>
<dbReference type="EMBL" id="LMXB01000058">
    <property type="protein sequence ID" value="KUO18739.1"/>
    <property type="molecule type" value="Genomic_DNA"/>
</dbReference>
<comment type="caution">
    <text evidence="1">The sequence shown here is derived from an EMBL/GenBank/DDBJ whole genome shotgun (WGS) entry which is preliminary data.</text>
</comment>
<organism evidence="1 2">
    <name type="scientific">Streptomyces dysideae</name>
    <dbReference type="NCBI Taxonomy" id="909626"/>
    <lineage>
        <taxon>Bacteria</taxon>
        <taxon>Bacillati</taxon>
        <taxon>Actinomycetota</taxon>
        <taxon>Actinomycetes</taxon>
        <taxon>Kitasatosporales</taxon>
        <taxon>Streptomycetaceae</taxon>
        <taxon>Streptomyces</taxon>
    </lineage>
</organism>
<keyword evidence="2" id="KW-1185">Reference proteome</keyword>
<gene>
    <name evidence="1" type="ORF">AQJ91_22945</name>
</gene>
<reference evidence="1 2" key="1">
    <citation type="submission" date="2015-10" db="EMBL/GenBank/DDBJ databases">
        <title>Draft genome sequence of Streptomyces sp. RV15, isolated from a marine sponge.</title>
        <authorList>
            <person name="Ruckert C."/>
            <person name="Abdelmohsen U.R."/>
            <person name="Winkler A."/>
            <person name="Hentschel U."/>
            <person name="Kalinowski J."/>
            <person name="Kampfer P."/>
            <person name="Glaeser S."/>
        </authorList>
    </citation>
    <scope>NUCLEOTIDE SEQUENCE [LARGE SCALE GENOMIC DNA]</scope>
    <source>
        <strain evidence="1 2">RV15</strain>
    </source>
</reference>
<protein>
    <submittedName>
        <fullName evidence="1">Uncharacterized protein</fullName>
    </submittedName>
</protein>
<sequence>MSQNRCRWSNVIATLRAHGAVTEVVDSTTRLFVALMKSDPKAVTMLTGVFPEAFPWVRFLPEDAVREFLVEFMDTARAATDLGTLGPLVPLIAAWKPTAEIYADKELYATLMKPEGGDYGPVEPPEVPGE</sequence>
<name>A0A117S0C5_9ACTN</name>
<dbReference type="AlphaFoldDB" id="A0A117S0C5"/>
<evidence type="ECO:0000313" key="2">
    <source>
        <dbReference type="Proteomes" id="UP000053260"/>
    </source>
</evidence>